<comment type="caution">
    <text evidence="5">The sequence shown here is derived from an EMBL/GenBank/DDBJ whole genome shotgun (WGS) entry which is preliminary data.</text>
</comment>
<dbReference type="PANTHER" id="PTHR41542">
    <property type="entry name" value="BLL5807 PROTEIN"/>
    <property type="match status" value="1"/>
</dbReference>
<keyword evidence="2" id="KW-1133">Transmembrane helix</keyword>
<reference evidence="5 6" key="1">
    <citation type="submission" date="2019-01" db="EMBL/GenBank/DDBJ databases">
        <title>Zoogloea oleivorans genome sequencing and assembly.</title>
        <authorList>
            <person name="Tancsics A."/>
            <person name="Farkas M."/>
            <person name="Kriszt B."/>
            <person name="Maroti G."/>
            <person name="Horvath B."/>
        </authorList>
    </citation>
    <scope>NUCLEOTIDE SEQUENCE [LARGE SCALE GENOMIC DNA]</scope>
    <source>
        <strain evidence="5 6">Buc</strain>
    </source>
</reference>
<evidence type="ECO:0000259" key="4">
    <source>
        <dbReference type="SMART" id="SM00978"/>
    </source>
</evidence>
<protein>
    <submittedName>
        <fullName evidence="5">Tim44 domain-containing protein</fullName>
    </submittedName>
</protein>
<evidence type="ECO:0000313" key="5">
    <source>
        <dbReference type="EMBL" id="TYC55327.1"/>
    </source>
</evidence>
<dbReference type="InterPro" id="IPR032710">
    <property type="entry name" value="NTF2-like_dom_sf"/>
</dbReference>
<gene>
    <name evidence="5" type="ORF">ETQ85_15055</name>
</gene>
<sequence>MKRLSRQPGRKLMTMLLATLMAGLPLASEAKLGGSSNGGRSTSMTTRSATPPATSSPSSRLGNGNSGGMTRPDVMARARSNTPPPAGAAAGGAPMPSAPPAAAPRSGPGWGTVAGAAAVGAAAGYMMGDHNSPQTPAQAPGNASQGNSDSGASRDMQRSASEAGAPVSPEKSSSGGFGFGSLLGLLALGGGGLWAFRKYQATRHPQFASRSEPIGSFKASDAPVFGASAPSTNADTAIEQLALKAFNELQEANNRGDLTFLRTRVDDLLFQQLEADITQRGGPGHTTVVSMRPQVLDVTDQGARRLVSIQYTGTIVEGPDAAPEALDEVWHFVDENRGFWKLAGIEQV</sequence>
<dbReference type="SMART" id="SM00978">
    <property type="entry name" value="Tim44"/>
    <property type="match status" value="1"/>
</dbReference>
<accession>A0A6C2CM78</accession>
<feature type="compositionally biased region" description="Polar residues" evidence="1">
    <location>
        <begin position="131"/>
        <end position="151"/>
    </location>
</feature>
<keyword evidence="2" id="KW-0812">Transmembrane</keyword>
<keyword evidence="3" id="KW-0732">Signal</keyword>
<name>A0A6C2CM78_9RHOO</name>
<feature type="region of interest" description="Disordered" evidence="1">
    <location>
        <begin position="31"/>
        <end position="108"/>
    </location>
</feature>
<dbReference type="OrthoDB" id="5297955at2"/>
<evidence type="ECO:0000256" key="1">
    <source>
        <dbReference type="SAM" id="MobiDB-lite"/>
    </source>
</evidence>
<dbReference type="SUPFAM" id="SSF54427">
    <property type="entry name" value="NTF2-like"/>
    <property type="match status" value="1"/>
</dbReference>
<feature type="transmembrane region" description="Helical" evidence="2">
    <location>
        <begin position="176"/>
        <end position="196"/>
    </location>
</feature>
<dbReference type="EMBL" id="SDKK01000013">
    <property type="protein sequence ID" value="TYC55327.1"/>
    <property type="molecule type" value="Genomic_DNA"/>
</dbReference>
<evidence type="ECO:0000313" key="6">
    <source>
        <dbReference type="Proteomes" id="UP000389128"/>
    </source>
</evidence>
<keyword evidence="6" id="KW-1185">Reference proteome</keyword>
<feature type="region of interest" description="Disordered" evidence="1">
    <location>
        <begin position="127"/>
        <end position="173"/>
    </location>
</feature>
<feature type="compositionally biased region" description="Low complexity" evidence="1">
    <location>
        <begin position="38"/>
        <end position="60"/>
    </location>
</feature>
<feature type="chain" id="PRO_5025444161" evidence="3">
    <location>
        <begin position="28"/>
        <end position="348"/>
    </location>
</feature>
<dbReference type="AlphaFoldDB" id="A0A6C2CM78"/>
<dbReference type="PANTHER" id="PTHR41542:SF1">
    <property type="entry name" value="BLL5807 PROTEIN"/>
    <property type="match status" value="1"/>
</dbReference>
<feature type="signal peptide" evidence="3">
    <location>
        <begin position="1"/>
        <end position="27"/>
    </location>
</feature>
<feature type="domain" description="Tim44-like" evidence="4">
    <location>
        <begin position="219"/>
        <end position="347"/>
    </location>
</feature>
<evidence type="ECO:0000256" key="3">
    <source>
        <dbReference type="SAM" id="SignalP"/>
    </source>
</evidence>
<organism evidence="5 6">
    <name type="scientific">Zoogloea oleivorans</name>
    <dbReference type="NCBI Taxonomy" id="1552750"/>
    <lineage>
        <taxon>Bacteria</taxon>
        <taxon>Pseudomonadati</taxon>
        <taxon>Pseudomonadota</taxon>
        <taxon>Betaproteobacteria</taxon>
        <taxon>Rhodocyclales</taxon>
        <taxon>Zoogloeaceae</taxon>
        <taxon>Zoogloea</taxon>
    </lineage>
</organism>
<dbReference type="Proteomes" id="UP000389128">
    <property type="component" value="Unassembled WGS sequence"/>
</dbReference>
<evidence type="ECO:0000256" key="2">
    <source>
        <dbReference type="SAM" id="Phobius"/>
    </source>
</evidence>
<keyword evidence="2" id="KW-0472">Membrane</keyword>
<proteinExistence type="predicted"/>
<dbReference type="InterPro" id="IPR007379">
    <property type="entry name" value="Tim44-like_dom"/>
</dbReference>
<dbReference type="RefSeq" id="WP_148579894.1">
    <property type="nucleotide sequence ID" value="NZ_JAVEUW010000076.1"/>
</dbReference>